<accession>A0AAV9T986</accession>
<sequence>MRYMRRYETFDSDREYLQRKVTLAHDKTARDPAGGNFKGSGLAMAKVGTDQGPAAVCRDVRRETKCITVAHSDGL</sequence>
<comment type="caution">
    <text evidence="1">The sequence shown here is derived from an EMBL/GenBank/DDBJ whole genome shotgun (WGS) entry which is preliminary data.</text>
</comment>
<evidence type="ECO:0000313" key="1">
    <source>
        <dbReference type="EMBL" id="KAK6215724.1"/>
    </source>
</evidence>
<dbReference type="EMBL" id="JASAOK010000043">
    <property type="protein sequence ID" value="KAK6215724.1"/>
    <property type="molecule type" value="Genomic_DNA"/>
</dbReference>
<proteinExistence type="predicted"/>
<dbReference type="Proteomes" id="UP001327957">
    <property type="component" value="Unassembled WGS sequence"/>
</dbReference>
<name>A0AAV9T986_9PEZI</name>
<protein>
    <submittedName>
        <fullName evidence="1">Uncharacterized protein</fullName>
    </submittedName>
</protein>
<gene>
    <name evidence="1" type="ORF">QIS74_08743</name>
</gene>
<keyword evidence="2" id="KW-1185">Reference proteome</keyword>
<reference evidence="1 2" key="1">
    <citation type="submission" date="2023-04" db="EMBL/GenBank/DDBJ databases">
        <title>Colletotrichum tabacum stain YC1 causing leaf anthracnose on Nicotiana tabacum(L.) cv.</title>
        <authorList>
            <person name="Ji Z."/>
            <person name="Wang M."/>
            <person name="Zhang J."/>
            <person name="Wang N."/>
            <person name="Zhou Z."/>
        </authorList>
    </citation>
    <scope>NUCLEOTIDE SEQUENCE [LARGE SCALE GENOMIC DNA]</scope>
    <source>
        <strain evidence="1 2">YC1</strain>
    </source>
</reference>
<evidence type="ECO:0000313" key="2">
    <source>
        <dbReference type="Proteomes" id="UP001327957"/>
    </source>
</evidence>
<dbReference type="AlphaFoldDB" id="A0AAV9T986"/>
<organism evidence="1 2">
    <name type="scientific">Colletotrichum tabaci</name>
    <dbReference type="NCBI Taxonomy" id="1209068"/>
    <lineage>
        <taxon>Eukaryota</taxon>
        <taxon>Fungi</taxon>
        <taxon>Dikarya</taxon>
        <taxon>Ascomycota</taxon>
        <taxon>Pezizomycotina</taxon>
        <taxon>Sordariomycetes</taxon>
        <taxon>Hypocreomycetidae</taxon>
        <taxon>Glomerellales</taxon>
        <taxon>Glomerellaceae</taxon>
        <taxon>Colletotrichum</taxon>
        <taxon>Colletotrichum destructivum species complex</taxon>
    </lineage>
</organism>